<organism evidence="6 7">
    <name type="scientific">Sediminispirochaeta smaragdinae (strain DSM 11293 / JCM 15392 / SEBR 4228)</name>
    <name type="common">Spirochaeta smaragdinae</name>
    <dbReference type="NCBI Taxonomy" id="573413"/>
    <lineage>
        <taxon>Bacteria</taxon>
        <taxon>Pseudomonadati</taxon>
        <taxon>Spirochaetota</taxon>
        <taxon>Spirochaetia</taxon>
        <taxon>Spirochaetales</taxon>
        <taxon>Spirochaetaceae</taxon>
        <taxon>Sediminispirochaeta</taxon>
    </lineage>
</organism>
<dbReference type="InterPro" id="IPR001761">
    <property type="entry name" value="Peripla_BP/Lac1_sug-bd_dom"/>
</dbReference>
<accession>E1R149</accession>
<sequence>MKVTIKDIARMCGVSVTTVSRVLNNKTESIGKDTVVRIRKKIEELGYRPNSVARSMITGRSHTVGLVVPDVRNPFFSELARGVEDFMNKREYGVFLCNTDSSLDKERQYIDLLKGKFTDGIIFTTQNKNELGQYFGNFIMHDFPVVLIERYIDGMDAVPGIYVDNRGGAEKLCDFIIGKGHRGIACIAGPFLTTNARLRLEGYKDSLRKHGIAVEDRLIIESNYRYSGGYRAMKELLEQQKGRFTAVFACNDLMAYGAYKALEEEGLSVPQEMSLAGFDNIKFPEVLRPRITSVDLPAYEMGGKAAEMLCAIMKKQKLSELRYEYDLEVIDKGSVAEPL</sequence>
<dbReference type="HOGENOM" id="CLU_037628_6_0_12"/>
<dbReference type="SUPFAM" id="SSF47413">
    <property type="entry name" value="lambda repressor-like DNA-binding domains"/>
    <property type="match status" value="1"/>
</dbReference>
<dbReference type="AlphaFoldDB" id="E1R149"/>
<dbReference type="InterPro" id="IPR000843">
    <property type="entry name" value="HTH_LacI"/>
</dbReference>
<dbReference type="GO" id="GO:0000976">
    <property type="term" value="F:transcription cis-regulatory region binding"/>
    <property type="evidence" value="ECO:0007669"/>
    <property type="project" value="TreeGrafter"/>
</dbReference>
<evidence type="ECO:0000259" key="5">
    <source>
        <dbReference type="PROSITE" id="PS50943"/>
    </source>
</evidence>
<feature type="domain" description="HTH lacI-type" evidence="4">
    <location>
        <begin position="3"/>
        <end position="58"/>
    </location>
</feature>
<dbReference type="InterPro" id="IPR001387">
    <property type="entry name" value="Cro/C1-type_HTH"/>
</dbReference>
<evidence type="ECO:0000256" key="3">
    <source>
        <dbReference type="ARBA" id="ARBA00023163"/>
    </source>
</evidence>
<dbReference type="SMART" id="SM00354">
    <property type="entry name" value="HTH_LACI"/>
    <property type="match status" value="1"/>
</dbReference>
<dbReference type="CDD" id="cd06267">
    <property type="entry name" value="PBP1_LacI_sugar_binding-like"/>
    <property type="match status" value="1"/>
</dbReference>
<feature type="domain" description="HTH cro/C1-type" evidence="5">
    <location>
        <begin position="2"/>
        <end position="48"/>
    </location>
</feature>
<dbReference type="SUPFAM" id="SSF53822">
    <property type="entry name" value="Periplasmic binding protein-like I"/>
    <property type="match status" value="1"/>
</dbReference>
<protein>
    <submittedName>
        <fullName evidence="6">Transcriptional regulator, LacI family</fullName>
    </submittedName>
</protein>
<dbReference type="Proteomes" id="UP000002318">
    <property type="component" value="Chromosome"/>
</dbReference>
<dbReference type="Gene3D" id="1.10.260.40">
    <property type="entry name" value="lambda repressor-like DNA-binding domains"/>
    <property type="match status" value="1"/>
</dbReference>
<dbReference type="eggNOG" id="COG1609">
    <property type="taxonomic scope" value="Bacteria"/>
</dbReference>
<dbReference type="Pfam" id="PF00532">
    <property type="entry name" value="Peripla_BP_1"/>
    <property type="match status" value="1"/>
</dbReference>
<evidence type="ECO:0000256" key="2">
    <source>
        <dbReference type="ARBA" id="ARBA00023125"/>
    </source>
</evidence>
<dbReference type="PRINTS" id="PR00036">
    <property type="entry name" value="HTHLACI"/>
</dbReference>
<evidence type="ECO:0000313" key="7">
    <source>
        <dbReference type="Proteomes" id="UP000002318"/>
    </source>
</evidence>
<evidence type="ECO:0000259" key="4">
    <source>
        <dbReference type="PROSITE" id="PS50932"/>
    </source>
</evidence>
<reference evidence="6 7" key="1">
    <citation type="journal article" date="2010" name="Stand. Genomic Sci.">
        <title>Complete genome sequence of Spirochaeta smaragdinae type strain (SEBR 4228).</title>
        <authorList>
            <person name="Mavromatis K."/>
            <person name="Yasawong M."/>
            <person name="Chertkov O."/>
            <person name="Lapidus A."/>
            <person name="Lucas S."/>
            <person name="Nolan M."/>
            <person name="Del Rio T.G."/>
            <person name="Tice H."/>
            <person name="Cheng J.F."/>
            <person name="Pitluck S."/>
            <person name="Liolios K."/>
            <person name="Ivanova N."/>
            <person name="Tapia R."/>
            <person name="Han C."/>
            <person name="Bruce D."/>
            <person name="Goodwin L."/>
            <person name="Pati A."/>
            <person name="Chen A."/>
            <person name="Palaniappan K."/>
            <person name="Land M."/>
            <person name="Hauser L."/>
            <person name="Chang Y.J."/>
            <person name="Jeffries C.D."/>
            <person name="Detter J.C."/>
            <person name="Rohde M."/>
            <person name="Brambilla E."/>
            <person name="Spring S."/>
            <person name="Goker M."/>
            <person name="Sikorski J."/>
            <person name="Woyke T."/>
            <person name="Bristow J."/>
            <person name="Eisen J.A."/>
            <person name="Markowitz V."/>
            <person name="Hugenholtz P."/>
            <person name="Klenk H.P."/>
            <person name="Kyrpides N.C."/>
        </authorList>
    </citation>
    <scope>NUCLEOTIDE SEQUENCE [LARGE SCALE GENOMIC DNA]</scope>
    <source>
        <strain evidence="7">DSM 11293 / JCM 15392 / SEBR 4228</strain>
    </source>
</reference>
<dbReference type="InterPro" id="IPR010982">
    <property type="entry name" value="Lambda_DNA-bd_dom_sf"/>
</dbReference>
<keyword evidence="1" id="KW-0805">Transcription regulation</keyword>
<dbReference type="OrthoDB" id="9784962at2"/>
<dbReference type="PROSITE" id="PS50943">
    <property type="entry name" value="HTH_CROC1"/>
    <property type="match status" value="1"/>
</dbReference>
<dbReference type="CDD" id="cd01392">
    <property type="entry name" value="HTH_LacI"/>
    <property type="match status" value="1"/>
</dbReference>
<keyword evidence="3" id="KW-0804">Transcription</keyword>
<dbReference type="PANTHER" id="PTHR30146:SF109">
    <property type="entry name" value="HTH-TYPE TRANSCRIPTIONAL REGULATOR GALS"/>
    <property type="match status" value="1"/>
</dbReference>
<evidence type="ECO:0000313" key="6">
    <source>
        <dbReference type="EMBL" id="ADK80298.1"/>
    </source>
</evidence>
<dbReference type="EMBL" id="CP002116">
    <property type="protein sequence ID" value="ADK80298.1"/>
    <property type="molecule type" value="Genomic_DNA"/>
</dbReference>
<dbReference type="RefSeq" id="WP_013253762.1">
    <property type="nucleotide sequence ID" value="NC_014364.1"/>
</dbReference>
<dbReference type="STRING" id="573413.Spirs_1169"/>
<dbReference type="PANTHER" id="PTHR30146">
    <property type="entry name" value="LACI-RELATED TRANSCRIPTIONAL REPRESSOR"/>
    <property type="match status" value="1"/>
</dbReference>
<proteinExistence type="predicted"/>
<keyword evidence="7" id="KW-1185">Reference proteome</keyword>
<gene>
    <name evidence="6" type="ordered locus">Spirs_1169</name>
</gene>
<dbReference type="KEGG" id="ssm:Spirs_1169"/>
<name>E1R149_SEDSS</name>
<dbReference type="InterPro" id="IPR028082">
    <property type="entry name" value="Peripla_BP_I"/>
</dbReference>
<dbReference type="Pfam" id="PF00356">
    <property type="entry name" value="LacI"/>
    <property type="match status" value="1"/>
</dbReference>
<dbReference type="GO" id="GO:0003700">
    <property type="term" value="F:DNA-binding transcription factor activity"/>
    <property type="evidence" value="ECO:0007669"/>
    <property type="project" value="TreeGrafter"/>
</dbReference>
<dbReference type="Gene3D" id="3.40.50.2300">
    <property type="match status" value="2"/>
</dbReference>
<evidence type="ECO:0000256" key="1">
    <source>
        <dbReference type="ARBA" id="ARBA00023015"/>
    </source>
</evidence>
<keyword evidence="2" id="KW-0238">DNA-binding</keyword>
<dbReference type="PROSITE" id="PS50932">
    <property type="entry name" value="HTH_LACI_2"/>
    <property type="match status" value="1"/>
</dbReference>